<comment type="caution">
    <text evidence="1">The sequence shown here is derived from an EMBL/GenBank/DDBJ whole genome shotgun (WGS) entry which is preliminary data.</text>
</comment>
<dbReference type="Proteomes" id="UP000663824">
    <property type="component" value="Unassembled WGS sequence"/>
</dbReference>
<dbReference type="EMBL" id="CAJOBI010005718">
    <property type="protein sequence ID" value="CAF4040464.1"/>
    <property type="molecule type" value="Genomic_DNA"/>
</dbReference>
<name>A0A816P335_9BILA</name>
<dbReference type="Proteomes" id="UP000676336">
    <property type="component" value="Unassembled WGS sequence"/>
</dbReference>
<gene>
    <name evidence="1" type="ORF">MBJ925_LOCUS11773</name>
    <name evidence="2" type="ORF">SMN809_LOCUS14070</name>
</gene>
<dbReference type="AlphaFoldDB" id="A0A816P335"/>
<protein>
    <submittedName>
        <fullName evidence="1">Uncharacterized protein</fullName>
    </submittedName>
</protein>
<proteinExistence type="predicted"/>
<evidence type="ECO:0000313" key="2">
    <source>
        <dbReference type="EMBL" id="CAF4040464.1"/>
    </source>
</evidence>
<evidence type="ECO:0000313" key="3">
    <source>
        <dbReference type="Proteomes" id="UP000663824"/>
    </source>
</evidence>
<reference evidence="1" key="1">
    <citation type="submission" date="2021-02" db="EMBL/GenBank/DDBJ databases">
        <authorList>
            <person name="Nowell W R."/>
        </authorList>
    </citation>
    <scope>NUCLEOTIDE SEQUENCE</scope>
</reference>
<sequence length="187" mass="21524">MHESSFPSESSCNGNDGIHLFVNPNNGFPLTTDRSQSSHLPDSILRLRIVISLRNFANLLWTRDGNYFQQHNLNQTIKNILHLWKFEVRRCICVVHVSDTCNLHAFDFGIRNLIDSSFTHVFVGHGSLELLCRTTIDASITHIRCVPYDSTRFISIGSDNIRFWRIKNENDLKSMSISIGRIFRFAI</sequence>
<dbReference type="EMBL" id="CAJNRE010005298">
    <property type="protein sequence ID" value="CAF2043564.1"/>
    <property type="molecule type" value="Genomic_DNA"/>
</dbReference>
<organism evidence="1 3">
    <name type="scientific">Rotaria magnacalcarata</name>
    <dbReference type="NCBI Taxonomy" id="392030"/>
    <lineage>
        <taxon>Eukaryota</taxon>
        <taxon>Metazoa</taxon>
        <taxon>Spiralia</taxon>
        <taxon>Gnathifera</taxon>
        <taxon>Rotifera</taxon>
        <taxon>Eurotatoria</taxon>
        <taxon>Bdelloidea</taxon>
        <taxon>Philodinida</taxon>
        <taxon>Philodinidae</taxon>
        <taxon>Rotaria</taxon>
    </lineage>
</organism>
<evidence type="ECO:0000313" key="1">
    <source>
        <dbReference type="EMBL" id="CAF2043564.1"/>
    </source>
</evidence>
<accession>A0A816P335</accession>